<comment type="similarity">
    <text evidence="3 9">Belongs to the dihydroorotate dehydrogenase family. Type 1 subfamily.</text>
</comment>
<evidence type="ECO:0000256" key="1">
    <source>
        <dbReference type="ARBA" id="ARBA00004496"/>
    </source>
</evidence>
<comment type="caution">
    <text evidence="9">Lacks conserved residue(s) required for the propagation of feature annotation.</text>
</comment>
<accession>A0A1F7WLC1</accession>
<comment type="cofactor">
    <cofactor evidence="9">
        <name>FMN</name>
        <dbReference type="ChEBI" id="CHEBI:58210"/>
    </cofactor>
    <text evidence="9">Binds 1 FMN per subunit.</text>
</comment>
<reference evidence="11 12" key="1">
    <citation type="journal article" date="2016" name="Nat. Commun.">
        <title>Thousands of microbial genomes shed light on interconnected biogeochemical processes in an aquifer system.</title>
        <authorList>
            <person name="Anantharaman K."/>
            <person name="Brown C.T."/>
            <person name="Hug L.A."/>
            <person name="Sharon I."/>
            <person name="Castelle C.J."/>
            <person name="Probst A.J."/>
            <person name="Thomas B.C."/>
            <person name="Singh A."/>
            <person name="Wilkins M.J."/>
            <person name="Karaoz U."/>
            <person name="Brodie E.L."/>
            <person name="Williams K.H."/>
            <person name="Hubbard S.S."/>
            <person name="Banfield J.F."/>
        </authorList>
    </citation>
    <scope>NUCLEOTIDE SEQUENCE [LARGE SCALE GENOMIC DNA]</scope>
</reference>
<sequence length="299" mass="31639">MIDFLGYTLASPLVLPAGIMGISSGSLARAANCGAGLLTTKSLSLKPRKGHNNPVTACFEGGMINAMGLCNPGIKEGLEEVRDFKKRIESPVIASVFGTSPEEFYELASYVNKSKADFIELNLSCPNVLDEFGVPLSASKDSVYKIVKSVKSVSERPVIAKLSPNVLSIKEIAMAAQNAGADALSMINSLGPGMLIDIKLKRPVLANKFGGVSGPCLKPVAQKLIYEASSCVKIPIIGMGGVISGKDVIEIKMAGATLAGIGAGVFYRGIEIFKKVNREIVKFLNEAGYENIGEVKRIK</sequence>
<keyword evidence="6 9" id="KW-0288">FMN</keyword>
<feature type="binding site" evidence="9">
    <location>
        <begin position="65"/>
        <end position="69"/>
    </location>
    <ligand>
        <name>substrate</name>
    </ligand>
</feature>
<dbReference type="EC" id="1.3.-.-" evidence="9"/>
<feature type="binding site" evidence="9">
    <location>
        <position position="161"/>
    </location>
    <ligand>
        <name>FMN</name>
        <dbReference type="ChEBI" id="CHEBI:58210"/>
    </ligand>
</feature>
<comment type="pathway">
    <text evidence="2 9">Pyrimidine metabolism; UMP biosynthesis via de novo pathway.</text>
</comment>
<dbReference type="NCBIfam" id="NF005574">
    <property type="entry name" value="PRK07259.1"/>
    <property type="match status" value="1"/>
</dbReference>
<dbReference type="InterPro" id="IPR024920">
    <property type="entry name" value="Dihydroorotate_DH_1"/>
</dbReference>
<dbReference type="Gene3D" id="2.30.26.10">
    <property type="entry name" value="Dihydroorotate Dehydrogenase A, chain A, domain 2"/>
    <property type="match status" value="1"/>
</dbReference>
<feature type="binding site" evidence="9">
    <location>
        <begin position="41"/>
        <end position="42"/>
    </location>
    <ligand>
        <name>FMN</name>
        <dbReference type="ChEBI" id="CHEBI:58210"/>
    </ligand>
</feature>
<evidence type="ECO:0000259" key="10">
    <source>
        <dbReference type="Pfam" id="PF01180"/>
    </source>
</evidence>
<dbReference type="GO" id="GO:0004152">
    <property type="term" value="F:dihydroorotate dehydrogenase activity"/>
    <property type="evidence" value="ECO:0007669"/>
    <property type="project" value="UniProtKB-UniRule"/>
</dbReference>
<dbReference type="InterPro" id="IPR023359">
    <property type="entry name" value="Dihydro_DH_chainA_dom2"/>
</dbReference>
<name>A0A1F7WLC1_9BACT</name>
<dbReference type="GO" id="GO:0006207">
    <property type="term" value="P:'de novo' pyrimidine nucleobase biosynthetic process"/>
    <property type="evidence" value="ECO:0007669"/>
    <property type="project" value="InterPro"/>
</dbReference>
<dbReference type="HAMAP" id="MF_00224">
    <property type="entry name" value="DHO_dh_type1"/>
    <property type="match status" value="1"/>
</dbReference>
<evidence type="ECO:0000256" key="7">
    <source>
        <dbReference type="ARBA" id="ARBA00022975"/>
    </source>
</evidence>
<evidence type="ECO:0000313" key="12">
    <source>
        <dbReference type="Proteomes" id="UP000178735"/>
    </source>
</evidence>
<keyword evidence="5 9" id="KW-0285">Flavoprotein</keyword>
<dbReference type="GO" id="GO:0044205">
    <property type="term" value="P:'de novo' UMP biosynthetic process"/>
    <property type="evidence" value="ECO:0007669"/>
    <property type="project" value="UniProtKB-UniRule"/>
</dbReference>
<evidence type="ECO:0000256" key="2">
    <source>
        <dbReference type="ARBA" id="ARBA00004725"/>
    </source>
</evidence>
<comment type="function">
    <text evidence="9">Catalyzes the conversion of dihydroorotate to orotate.</text>
</comment>
<dbReference type="InterPro" id="IPR033888">
    <property type="entry name" value="DHOD_1B"/>
</dbReference>
<organism evidence="11 12">
    <name type="scientific">Candidatus Wallbacteria bacterium GWC2_49_35</name>
    <dbReference type="NCBI Taxonomy" id="1817813"/>
    <lineage>
        <taxon>Bacteria</taxon>
        <taxon>Candidatus Walliibacteriota</taxon>
    </lineage>
</organism>
<evidence type="ECO:0000256" key="5">
    <source>
        <dbReference type="ARBA" id="ARBA00022630"/>
    </source>
</evidence>
<evidence type="ECO:0000256" key="6">
    <source>
        <dbReference type="ARBA" id="ARBA00022643"/>
    </source>
</evidence>
<dbReference type="InterPro" id="IPR001295">
    <property type="entry name" value="Dihydroorotate_DH_CS"/>
</dbReference>
<evidence type="ECO:0000313" key="11">
    <source>
        <dbReference type="EMBL" id="OGM02928.1"/>
    </source>
</evidence>
<dbReference type="PROSITE" id="PS00912">
    <property type="entry name" value="DHODEHASE_2"/>
    <property type="match status" value="1"/>
</dbReference>
<evidence type="ECO:0000256" key="8">
    <source>
        <dbReference type="ARBA" id="ARBA00023002"/>
    </source>
</evidence>
<comment type="caution">
    <text evidence="11">The sequence shown here is derived from an EMBL/GenBank/DDBJ whole genome shotgun (WGS) entry which is preliminary data.</text>
</comment>
<feature type="domain" description="Dihydroorotate dehydrogenase catalytic" evidence="10">
    <location>
        <begin position="3"/>
        <end position="284"/>
    </location>
</feature>
<feature type="binding site" evidence="9">
    <location>
        <position position="214"/>
    </location>
    <ligand>
        <name>FMN</name>
        <dbReference type="ChEBI" id="CHEBI:58210"/>
    </ligand>
</feature>
<dbReference type="CDD" id="cd04740">
    <property type="entry name" value="DHOD_1B_like"/>
    <property type="match status" value="1"/>
</dbReference>
<dbReference type="PIRSF" id="PIRSF000164">
    <property type="entry name" value="DHO_oxidase"/>
    <property type="match status" value="1"/>
</dbReference>
<dbReference type="AlphaFoldDB" id="A0A1F7WLC1"/>
<feature type="binding site" evidence="9">
    <location>
        <position position="122"/>
    </location>
    <ligand>
        <name>substrate</name>
    </ligand>
</feature>
<proteinExistence type="inferred from homology"/>
<feature type="binding site" evidence="9">
    <location>
        <position position="41"/>
    </location>
    <ligand>
        <name>substrate</name>
    </ligand>
</feature>
<comment type="subcellular location">
    <subcellularLocation>
        <location evidence="1 9">Cytoplasm</location>
    </subcellularLocation>
</comment>
<feature type="binding site" evidence="9">
    <location>
        <position position="122"/>
    </location>
    <ligand>
        <name>FMN</name>
        <dbReference type="ChEBI" id="CHEBI:58210"/>
    </ligand>
</feature>
<dbReference type="InterPro" id="IPR013785">
    <property type="entry name" value="Aldolase_TIM"/>
</dbReference>
<dbReference type="PANTHER" id="PTHR48109:SF1">
    <property type="entry name" value="DIHYDROOROTATE DEHYDROGENASE (FUMARATE)"/>
    <property type="match status" value="1"/>
</dbReference>
<dbReference type="Pfam" id="PF01180">
    <property type="entry name" value="DHO_dh"/>
    <property type="match status" value="1"/>
</dbReference>
<dbReference type="PANTHER" id="PTHR48109">
    <property type="entry name" value="DIHYDROOROTATE DEHYDROGENASE (QUINONE), MITOCHONDRIAL-RELATED"/>
    <property type="match status" value="1"/>
</dbReference>
<dbReference type="UniPathway" id="UPA00070"/>
<keyword evidence="7 9" id="KW-0665">Pyrimidine biosynthesis</keyword>
<feature type="binding site" evidence="9">
    <location>
        <position position="187"/>
    </location>
    <ligand>
        <name>FMN</name>
        <dbReference type="ChEBI" id="CHEBI:58210"/>
    </ligand>
</feature>
<feature type="binding site" evidence="9">
    <location>
        <begin position="240"/>
        <end position="241"/>
    </location>
    <ligand>
        <name>FMN</name>
        <dbReference type="ChEBI" id="CHEBI:58210"/>
    </ligand>
</feature>
<evidence type="ECO:0000256" key="9">
    <source>
        <dbReference type="HAMAP-Rule" id="MF_00224"/>
    </source>
</evidence>
<dbReference type="InterPro" id="IPR012135">
    <property type="entry name" value="Dihydroorotate_DH_1_2"/>
</dbReference>
<comment type="catalytic activity">
    <reaction evidence="9">
        <text>(S)-dihydroorotate + A = orotate + AH2</text>
        <dbReference type="Rhea" id="RHEA:18073"/>
        <dbReference type="ChEBI" id="CHEBI:13193"/>
        <dbReference type="ChEBI" id="CHEBI:17499"/>
        <dbReference type="ChEBI" id="CHEBI:30839"/>
        <dbReference type="ChEBI" id="CHEBI:30864"/>
    </reaction>
</comment>
<dbReference type="SUPFAM" id="SSF51395">
    <property type="entry name" value="FMN-linked oxidoreductases"/>
    <property type="match status" value="1"/>
</dbReference>
<dbReference type="InterPro" id="IPR049622">
    <property type="entry name" value="Dihydroorotate_DH_I"/>
</dbReference>
<dbReference type="Proteomes" id="UP000178735">
    <property type="component" value="Unassembled WGS sequence"/>
</dbReference>
<dbReference type="InterPro" id="IPR005720">
    <property type="entry name" value="Dihydroorotate_DH_cat"/>
</dbReference>
<dbReference type="GO" id="GO:0005737">
    <property type="term" value="C:cytoplasm"/>
    <property type="evidence" value="ECO:0007669"/>
    <property type="project" value="UniProtKB-SubCell"/>
</dbReference>
<dbReference type="InterPro" id="IPR050074">
    <property type="entry name" value="DHO_dehydrogenase"/>
</dbReference>
<dbReference type="Gene3D" id="3.20.20.70">
    <property type="entry name" value="Aldolase class I"/>
    <property type="match status" value="1"/>
</dbReference>
<evidence type="ECO:0000256" key="4">
    <source>
        <dbReference type="ARBA" id="ARBA00022490"/>
    </source>
</evidence>
<feature type="binding site" evidence="9">
    <location>
        <begin position="188"/>
        <end position="189"/>
    </location>
    <ligand>
        <name>substrate</name>
    </ligand>
</feature>
<feature type="active site" description="Nucleophile" evidence="9">
    <location>
        <position position="125"/>
    </location>
</feature>
<protein>
    <recommendedName>
        <fullName evidence="9">Dihydroorotate dehydrogenase</fullName>
        <shortName evidence="9">DHOD</shortName>
        <shortName evidence="9">DHODase</shortName>
        <shortName evidence="9">DHOdehase</shortName>
        <ecNumber evidence="9">1.3.-.-</ecNumber>
    </recommendedName>
</protein>
<dbReference type="NCBIfam" id="TIGR01037">
    <property type="entry name" value="pyrD_sub1_fam"/>
    <property type="match status" value="1"/>
</dbReference>
<keyword evidence="8 9" id="KW-0560">Oxidoreductase</keyword>
<dbReference type="PROSITE" id="PS00911">
    <property type="entry name" value="DHODEHASE_1"/>
    <property type="match status" value="1"/>
</dbReference>
<dbReference type="EMBL" id="MGFH01000195">
    <property type="protein sequence ID" value="OGM02928.1"/>
    <property type="molecule type" value="Genomic_DNA"/>
</dbReference>
<keyword evidence="4 9" id="KW-0963">Cytoplasm</keyword>
<evidence type="ECO:0000256" key="3">
    <source>
        <dbReference type="ARBA" id="ARBA00008008"/>
    </source>
</evidence>
<dbReference type="STRING" id="1817813.A2008_00365"/>
<gene>
    <name evidence="9" type="primary">pyrD</name>
    <name evidence="11" type="ORF">A2008_00365</name>
</gene>